<keyword evidence="1" id="KW-0460">Magnesium</keyword>
<feature type="binding site" evidence="1">
    <location>
        <position position="50"/>
    </location>
    <ligand>
        <name>ATP</name>
        <dbReference type="ChEBI" id="CHEBI:30616"/>
    </ligand>
</feature>
<dbReference type="CDD" id="cd03109">
    <property type="entry name" value="DTBS"/>
    <property type="match status" value="1"/>
</dbReference>
<comment type="subunit">
    <text evidence="1">Homodimer.</text>
</comment>
<dbReference type="GO" id="GO:0004141">
    <property type="term" value="F:dethiobiotin synthase activity"/>
    <property type="evidence" value="ECO:0007669"/>
    <property type="project" value="UniProtKB-UniRule"/>
</dbReference>
<feature type="binding site" evidence="1">
    <location>
        <position position="16"/>
    </location>
    <ligand>
        <name>Mg(2+)</name>
        <dbReference type="ChEBI" id="CHEBI:18420"/>
    </ligand>
</feature>
<keyword evidence="1" id="KW-0547">Nucleotide-binding</keyword>
<keyword evidence="1" id="KW-0479">Metal-binding</keyword>
<keyword evidence="1" id="KW-0963">Cytoplasm</keyword>
<feature type="binding site" evidence="1">
    <location>
        <begin position="196"/>
        <end position="198"/>
    </location>
    <ligand>
        <name>ATP</name>
        <dbReference type="ChEBI" id="CHEBI:30616"/>
    </ligand>
</feature>
<keyword evidence="1" id="KW-0436">Ligase</keyword>
<dbReference type="Gene3D" id="3.40.50.300">
    <property type="entry name" value="P-loop containing nucleotide triphosphate hydrolases"/>
    <property type="match status" value="1"/>
</dbReference>
<dbReference type="PANTHER" id="PTHR43210">
    <property type="entry name" value="DETHIOBIOTIN SYNTHETASE"/>
    <property type="match status" value="1"/>
</dbReference>
<keyword evidence="3" id="KW-1185">Reference proteome</keyword>
<feature type="binding site" evidence="1">
    <location>
        <position position="50"/>
    </location>
    <ligand>
        <name>Mg(2+)</name>
        <dbReference type="ChEBI" id="CHEBI:18420"/>
    </ligand>
</feature>
<keyword evidence="1" id="KW-0093">Biotin biosynthesis</keyword>
<dbReference type="EC" id="6.3.3.3" evidence="1"/>
<proteinExistence type="inferred from homology"/>
<reference evidence="2 3" key="1">
    <citation type="submission" date="2016-03" db="EMBL/GenBank/DDBJ databases">
        <title>Genome sequence of Rhodococcus kyotonensis KB10.</title>
        <authorList>
            <person name="Jeong H."/>
            <person name="Hong C.E."/>
            <person name="Jo S.H."/>
            <person name="Park J.M."/>
        </authorList>
    </citation>
    <scope>NUCLEOTIDE SEQUENCE [LARGE SCALE GENOMIC DNA]</scope>
    <source>
        <strain evidence="2 3">KB10</strain>
    </source>
</reference>
<comment type="subcellular location">
    <subcellularLocation>
        <location evidence="1">Cytoplasm</location>
    </subcellularLocation>
</comment>
<dbReference type="Proteomes" id="UP000077519">
    <property type="component" value="Unassembled WGS sequence"/>
</dbReference>
<dbReference type="Pfam" id="PF13500">
    <property type="entry name" value="AAA_26"/>
    <property type="match status" value="1"/>
</dbReference>
<comment type="catalytic activity">
    <reaction evidence="1">
        <text>(7R,8S)-7,8-diammoniononanoate + CO2 + ATP = (4R,5S)-dethiobiotin + ADP + phosphate + 3 H(+)</text>
        <dbReference type="Rhea" id="RHEA:15805"/>
        <dbReference type="ChEBI" id="CHEBI:15378"/>
        <dbReference type="ChEBI" id="CHEBI:16526"/>
        <dbReference type="ChEBI" id="CHEBI:30616"/>
        <dbReference type="ChEBI" id="CHEBI:43474"/>
        <dbReference type="ChEBI" id="CHEBI:149469"/>
        <dbReference type="ChEBI" id="CHEBI:149473"/>
        <dbReference type="ChEBI" id="CHEBI:456216"/>
        <dbReference type="EC" id="6.3.3.3"/>
    </reaction>
</comment>
<dbReference type="InterPro" id="IPR004472">
    <property type="entry name" value="DTB_synth_BioD"/>
</dbReference>
<comment type="caution">
    <text evidence="1">Lacks conserved residue(s) required for the propagation of feature annotation.</text>
</comment>
<keyword evidence="1" id="KW-0067">ATP-binding</keyword>
<comment type="pathway">
    <text evidence="1">Cofactor biosynthesis; biotin biosynthesis; biotin from 7,8-diaminononanoate: step 1/2.</text>
</comment>
<sequence>MTALIVTGTSTDVGKTVVTAALAATAQASGKSVAVCKPAQTGVLPGEPGDLAEIERLTGVDRLHEFARYPDPLAPNVAARRAGLPELALDDVAAGIDAIDSDLVLVEGAGGLLVRFGDFTLLDVARRLNVPVVVVCSAGLGTLNHSQLTTDALAAAGVHCAGLIIGSWPADPDLAAVTNLAELPDVTGVPLIGRVPAGAGSRTRESFVADAPGWLRPVHANV</sequence>
<dbReference type="AlphaFoldDB" id="A0A177YCB9"/>
<evidence type="ECO:0000256" key="1">
    <source>
        <dbReference type="HAMAP-Rule" id="MF_00336"/>
    </source>
</evidence>
<evidence type="ECO:0000313" key="3">
    <source>
        <dbReference type="Proteomes" id="UP000077519"/>
    </source>
</evidence>
<organism evidence="2 3">
    <name type="scientific">Rhodococcoides kyotonense</name>
    <dbReference type="NCBI Taxonomy" id="398843"/>
    <lineage>
        <taxon>Bacteria</taxon>
        <taxon>Bacillati</taxon>
        <taxon>Actinomycetota</taxon>
        <taxon>Actinomycetes</taxon>
        <taxon>Mycobacteriales</taxon>
        <taxon>Nocardiaceae</taxon>
        <taxon>Rhodococcoides</taxon>
    </lineage>
</organism>
<comment type="function">
    <text evidence="1">Catalyzes a mechanistically unusual reaction, the ATP-dependent insertion of CO2 between the N7 and N8 nitrogen atoms of 7,8-diaminopelargonic acid (DAPA, also called 7,8-diammoniononanoate) to form a ureido ring.</text>
</comment>
<dbReference type="PANTHER" id="PTHR43210:SF5">
    <property type="entry name" value="DETHIOBIOTIN SYNTHETASE"/>
    <property type="match status" value="1"/>
</dbReference>
<feature type="binding site" evidence="1">
    <location>
        <begin position="107"/>
        <end position="110"/>
    </location>
    <ligand>
        <name>ATP</name>
        <dbReference type="ChEBI" id="CHEBI:30616"/>
    </ligand>
</feature>
<dbReference type="RefSeq" id="WP_068427447.1">
    <property type="nucleotide sequence ID" value="NZ_LVHI01000020.1"/>
</dbReference>
<feature type="binding site" evidence="1">
    <location>
        <position position="41"/>
    </location>
    <ligand>
        <name>substrate</name>
    </ligand>
</feature>
<dbReference type="NCBIfam" id="TIGR00347">
    <property type="entry name" value="bioD"/>
    <property type="match status" value="1"/>
</dbReference>
<dbReference type="UniPathway" id="UPA00078">
    <property type="reaction ID" value="UER00161"/>
</dbReference>
<evidence type="ECO:0000313" key="2">
    <source>
        <dbReference type="EMBL" id="OAK53167.1"/>
    </source>
</evidence>
<dbReference type="GO" id="GO:0000287">
    <property type="term" value="F:magnesium ion binding"/>
    <property type="evidence" value="ECO:0007669"/>
    <property type="project" value="UniProtKB-UniRule"/>
</dbReference>
<feature type="binding site" evidence="1">
    <location>
        <begin position="166"/>
        <end position="167"/>
    </location>
    <ligand>
        <name>ATP</name>
        <dbReference type="ChEBI" id="CHEBI:30616"/>
    </ligand>
</feature>
<dbReference type="GO" id="GO:0005829">
    <property type="term" value="C:cytosol"/>
    <property type="evidence" value="ECO:0007669"/>
    <property type="project" value="TreeGrafter"/>
</dbReference>
<accession>A0A177YCB9</accession>
<comment type="cofactor">
    <cofactor evidence="1">
        <name>Mg(2+)</name>
        <dbReference type="ChEBI" id="CHEBI:18420"/>
    </cofactor>
</comment>
<feature type="active site" evidence="1">
    <location>
        <position position="37"/>
    </location>
</feature>
<feature type="binding site" evidence="1">
    <location>
        <position position="107"/>
    </location>
    <ligand>
        <name>Mg(2+)</name>
        <dbReference type="ChEBI" id="CHEBI:18420"/>
    </ligand>
</feature>
<name>A0A177YCB9_9NOCA</name>
<dbReference type="InterPro" id="IPR027417">
    <property type="entry name" value="P-loop_NTPase"/>
</dbReference>
<comment type="similarity">
    <text evidence="1">Belongs to the dethiobiotin synthetase family.</text>
</comment>
<gene>
    <name evidence="1" type="primary">bioD</name>
    <name evidence="2" type="ORF">A3K89_23805</name>
</gene>
<dbReference type="SUPFAM" id="SSF52540">
    <property type="entry name" value="P-loop containing nucleoside triphosphate hydrolases"/>
    <property type="match status" value="1"/>
</dbReference>
<dbReference type="PIRSF" id="PIRSF006755">
    <property type="entry name" value="DTB_synth"/>
    <property type="match status" value="1"/>
</dbReference>
<protein>
    <recommendedName>
        <fullName evidence="1">ATP-dependent dethiobiotin synthetase BioD</fullName>
        <ecNumber evidence="1">6.3.3.3</ecNumber>
    </recommendedName>
    <alternativeName>
        <fullName evidence="1">DTB synthetase</fullName>
        <shortName evidence="1">DTBS</shortName>
    </alternativeName>
    <alternativeName>
        <fullName evidence="1">Dethiobiotin synthase</fullName>
    </alternativeName>
</protein>
<comment type="caution">
    <text evidence="2">The sequence shown here is derived from an EMBL/GenBank/DDBJ whole genome shotgun (WGS) entry which is preliminary data.</text>
</comment>
<dbReference type="GO" id="GO:0005524">
    <property type="term" value="F:ATP binding"/>
    <property type="evidence" value="ECO:0007669"/>
    <property type="project" value="UniProtKB-UniRule"/>
</dbReference>
<dbReference type="HAMAP" id="MF_00336">
    <property type="entry name" value="BioD"/>
    <property type="match status" value="1"/>
</dbReference>
<dbReference type="EMBL" id="LVHI01000020">
    <property type="protein sequence ID" value="OAK53167.1"/>
    <property type="molecule type" value="Genomic_DNA"/>
</dbReference>
<feature type="binding site" evidence="1">
    <location>
        <begin position="12"/>
        <end position="17"/>
    </location>
    <ligand>
        <name>ATP</name>
        <dbReference type="ChEBI" id="CHEBI:30616"/>
    </ligand>
</feature>
<dbReference type="GO" id="GO:0009102">
    <property type="term" value="P:biotin biosynthetic process"/>
    <property type="evidence" value="ECO:0007669"/>
    <property type="project" value="UniProtKB-UniRule"/>
</dbReference>